<dbReference type="Proteomes" id="UP000030669">
    <property type="component" value="Unassembled WGS sequence"/>
</dbReference>
<reference evidence="2 3" key="1">
    <citation type="journal article" date="2012" name="Science">
        <title>The Paleozoic origin of enzymatic lignin decomposition reconstructed from 31 fungal genomes.</title>
        <authorList>
            <person name="Floudas D."/>
            <person name="Binder M."/>
            <person name="Riley R."/>
            <person name="Barry K."/>
            <person name="Blanchette R.A."/>
            <person name="Henrissat B."/>
            <person name="Martinez A.T."/>
            <person name="Otillar R."/>
            <person name="Spatafora J.W."/>
            <person name="Yadav J.S."/>
            <person name="Aerts A."/>
            <person name="Benoit I."/>
            <person name="Boyd A."/>
            <person name="Carlson A."/>
            <person name="Copeland A."/>
            <person name="Coutinho P.M."/>
            <person name="de Vries R.P."/>
            <person name="Ferreira P."/>
            <person name="Findley K."/>
            <person name="Foster B."/>
            <person name="Gaskell J."/>
            <person name="Glotzer D."/>
            <person name="Gorecki P."/>
            <person name="Heitman J."/>
            <person name="Hesse C."/>
            <person name="Hori C."/>
            <person name="Igarashi K."/>
            <person name="Jurgens J.A."/>
            <person name="Kallen N."/>
            <person name="Kersten P."/>
            <person name="Kohler A."/>
            <person name="Kuees U."/>
            <person name="Kumar T.K.A."/>
            <person name="Kuo A."/>
            <person name="LaButti K."/>
            <person name="Larrondo L.F."/>
            <person name="Lindquist E."/>
            <person name="Ling A."/>
            <person name="Lombard V."/>
            <person name="Lucas S."/>
            <person name="Lundell T."/>
            <person name="Martin R."/>
            <person name="McLaughlin D.J."/>
            <person name="Morgenstern I."/>
            <person name="Morin E."/>
            <person name="Murat C."/>
            <person name="Nagy L.G."/>
            <person name="Nolan M."/>
            <person name="Ohm R.A."/>
            <person name="Patyshakuliyeva A."/>
            <person name="Rokas A."/>
            <person name="Ruiz-Duenas F.J."/>
            <person name="Sabat G."/>
            <person name="Salamov A."/>
            <person name="Samejima M."/>
            <person name="Schmutz J."/>
            <person name="Slot J.C."/>
            <person name="St John F."/>
            <person name="Stenlid J."/>
            <person name="Sun H."/>
            <person name="Sun S."/>
            <person name="Syed K."/>
            <person name="Tsang A."/>
            <person name="Wiebenga A."/>
            <person name="Young D."/>
            <person name="Pisabarro A."/>
            <person name="Eastwood D.C."/>
            <person name="Martin F."/>
            <person name="Cullen D."/>
            <person name="Grigoriev I.V."/>
            <person name="Hibbett D.S."/>
        </authorList>
    </citation>
    <scope>NUCLEOTIDE SEQUENCE [LARGE SCALE GENOMIC DNA]</scope>
    <source>
        <strain evidence="2 3">ATCC 11539</strain>
    </source>
</reference>
<accession>S7PQY9</accession>
<keyword evidence="3" id="KW-1185">Reference proteome</keyword>
<dbReference type="PROSITE" id="PS50097">
    <property type="entry name" value="BTB"/>
    <property type="match status" value="1"/>
</dbReference>
<protein>
    <recommendedName>
        <fullName evidence="1">BTB domain-containing protein</fullName>
    </recommendedName>
</protein>
<feature type="non-terminal residue" evidence="2">
    <location>
        <position position="202"/>
    </location>
</feature>
<dbReference type="CDD" id="cd18186">
    <property type="entry name" value="BTB_POZ_ZBTB_KLHL-like"/>
    <property type="match status" value="1"/>
</dbReference>
<proteinExistence type="predicted"/>
<feature type="non-terminal residue" evidence="2">
    <location>
        <position position="1"/>
    </location>
</feature>
<evidence type="ECO:0000313" key="3">
    <source>
        <dbReference type="Proteomes" id="UP000030669"/>
    </source>
</evidence>
<name>S7PQY9_GLOTA</name>
<dbReference type="AlphaFoldDB" id="S7PQY9"/>
<feature type="domain" description="BTB" evidence="1">
    <location>
        <begin position="2"/>
        <end position="73"/>
    </location>
</feature>
<dbReference type="InterPro" id="IPR000210">
    <property type="entry name" value="BTB/POZ_dom"/>
</dbReference>
<evidence type="ECO:0000313" key="2">
    <source>
        <dbReference type="EMBL" id="EPQ49792.1"/>
    </source>
</evidence>
<dbReference type="OrthoDB" id="3164835at2759"/>
<dbReference type="Pfam" id="PF00651">
    <property type="entry name" value="BTB"/>
    <property type="match status" value="1"/>
</dbReference>
<sequence length="202" mass="22688">SADVILRSTDGFDFRARKSILTIASPLFRDMFSVGQTSSDSSADKDLVVDGLRVVPMTEETGEVVEKLLQLCYPLDPPTWANAAEVQPVLAAAIKYQIDTGTRALRKELASPKFLESEPLGVYAVACRLQLQEEARLAAWYTLRHPMVKKPSIPELRFISGHTLHLLFEYRIDSNQAASILARESGMEWDSERDWVWLTCTD</sequence>
<dbReference type="Gene3D" id="3.30.710.10">
    <property type="entry name" value="Potassium Channel Kv1.1, Chain A"/>
    <property type="match status" value="1"/>
</dbReference>
<dbReference type="EMBL" id="KB469619">
    <property type="protein sequence ID" value="EPQ49792.1"/>
    <property type="molecule type" value="Genomic_DNA"/>
</dbReference>
<dbReference type="GeneID" id="19306512"/>
<dbReference type="KEGG" id="gtr:GLOTRDRAFT_4763"/>
<dbReference type="SUPFAM" id="SSF54695">
    <property type="entry name" value="POZ domain"/>
    <property type="match status" value="1"/>
</dbReference>
<dbReference type="RefSeq" id="XP_007871752.1">
    <property type="nucleotide sequence ID" value="XM_007873561.1"/>
</dbReference>
<dbReference type="STRING" id="670483.S7PQY9"/>
<dbReference type="HOGENOM" id="CLU_052397_3_0_1"/>
<evidence type="ECO:0000259" key="1">
    <source>
        <dbReference type="PROSITE" id="PS50097"/>
    </source>
</evidence>
<dbReference type="SMART" id="SM00225">
    <property type="entry name" value="BTB"/>
    <property type="match status" value="1"/>
</dbReference>
<organism evidence="2 3">
    <name type="scientific">Gloeophyllum trabeum (strain ATCC 11539 / FP-39264 / Madison 617)</name>
    <name type="common">Brown rot fungus</name>
    <dbReference type="NCBI Taxonomy" id="670483"/>
    <lineage>
        <taxon>Eukaryota</taxon>
        <taxon>Fungi</taxon>
        <taxon>Dikarya</taxon>
        <taxon>Basidiomycota</taxon>
        <taxon>Agaricomycotina</taxon>
        <taxon>Agaricomycetes</taxon>
        <taxon>Gloeophyllales</taxon>
        <taxon>Gloeophyllaceae</taxon>
        <taxon>Gloeophyllum</taxon>
    </lineage>
</organism>
<dbReference type="InterPro" id="IPR011333">
    <property type="entry name" value="SKP1/BTB/POZ_sf"/>
</dbReference>
<dbReference type="OMA" id="TCEEDHA"/>
<gene>
    <name evidence="2" type="ORF">GLOTRDRAFT_4763</name>
</gene>